<dbReference type="Gene3D" id="3.60.15.10">
    <property type="entry name" value="Ribonuclease Z/Hydroxyacylglutathione hydrolase-like"/>
    <property type="match status" value="1"/>
</dbReference>
<dbReference type="EMBL" id="GU567995">
    <property type="protein sequence ID" value="ADI22736.1"/>
    <property type="molecule type" value="Genomic_DNA"/>
</dbReference>
<dbReference type="InterPro" id="IPR052533">
    <property type="entry name" value="WalJ/YycJ-like"/>
</dbReference>
<dbReference type="Pfam" id="PF12706">
    <property type="entry name" value="Lactamase_B_2"/>
    <property type="match status" value="1"/>
</dbReference>
<dbReference type="InterPro" id="IPR036866">
    <property type="entry name" value="RibonucZ/Hydroxyglut_hydro"/>
</dbReference>
<dbReference type="SUPFAM" id="SSF56281">
    <property type="entry name" value="Metallo-hydrolase/oxidoreductase"/>
    <property type="match status" value="1"/>
</dbReference>
<reference evidence="2" key="1">
    <citation type="submission" date="2010-01" db="EMBL/GenBank/DDBJ databases">
        <title>Genome fragments of uncultured bacteria from the North Pacific subtropical Gyre.</title>
        <authorList>
            <person name="Pham V.D."/>
            <person name="Delong E.F."/>
        </authorList>
    </citation>
    <scope>NUCLEOTIDE SEQUENCE</scope>
</reference>
<proteinExistence type="predicted"/>
<dbReference type="GO" id="GO:0016787">
    <property type="term" value="F:hydrolase activity"/>
    <property type="evidence" value="ECO:0007669"/>
    <property type="project" value="UniProtKB-KW"/>
</dbReference>
<evidence type="ECO:0000259" key="1">
    <source>
        <dbReference type="Pfam" id="PF12706"/>
    </source>
</evidence>
<dbReference type="PANTHER" id="PTHR47619">
    <property type="entry name" value="METALLO-HYDROLASE YYCJ-RELATED"/>
    <property type="match status" value="1"/>
</dbReference>
<name>E7C5L2_9BACT</name>
<evidence type="ECO:0000313" key="2">
    <source>
        <dbReference type="EMBL" id="ADI22736.1"/>
    </source>
</evidence>
<protein>
    <submittedName>
        <fullName evidence="2">Metal-dependent hydrolases of the beta-lactamase superfamily I</fullName>
    </submittedName>
</protein>
<keyword evidence="2" id="KW-0378">Hydrolase</keyword>
<dbReference type="InterPro" id="IPR001279">
    <property type="entry name" value="Metallo-B-lactamas"/>
</dbReference>
<dbReference type="AlphaFoldDB" id="E7C5L2"/>
<dbReference type="PANTHER" id="PTHR47619:SF1">
    <property type="entry name" value="EXODEOXYRIBONUCLEASE WALJ"/>
    <property type="match status" value="1"/>
</dbReference>
<sequence>MLEDAGERIENVDAIFITHEHSDHATGVKGLSRYRHLKFFANEDTARAIQKNLKLGADWKLFTTGCSFTFQDLEISPFAIPHDAYDPVGFLFGWGENDLFNPVRKLAWLTDLGYVPRLVHQKIRDVDYLVIEANHDVQMLETSKRRPWSLKQRILGRHGHLSNKAALDLLQKADNPKWRKVFLAHLSRDCNNVELVRRTFEPLGSARRCPMAVVDPFDAKGMEVAG</sequence>
<feature type="domain" description="Metallo-beta-lactamase" evidence="1">
    <location>
        <begin position="6"/>
        <end position="175"/>
    </location>
</feature>
<accession>E7C5L2</accession>
<organism evidence="2">
    <name type="scientific">uncultured verrucomicrobium HF0500_27H16</name>
    <dbReference type="NCBI Taxonomy" id="723600"/>
    <lineage>
        <taxon>Bacteria</taxon>
        <taxon>Pseudomonadati</taxon>
        <taxon>Verrucomicrobiota</taxon>
        <taxon>environmental samples</taxon>
    </lineage>
</organism>